<proteinExistence type="predicted"/>
<reference evidence="2 3" key="1">
    <citation type="submission" date="2018-06" db="EMBL/GenBank/DDBJ databases">
        <authorList>
            <consortium name="Pathogen Informatics"/>
            <person name="Doyle S."/>
        </authorList>
    </citation>
    <scope>NUCLEOTIDE SEQUENCE [LARGE SCALE GENOMIC DNA]</scope>
    <source>
        <strain evidence="2 3">NCTC10526</strain>
    </source>
</reference>
<gene>
    <name evidence="2" type="ORF">NCTC10526_00336</name>
</gene>
<dbReference type="EMBL" id="UGVC01000001">
    <property type="protein sequence ID" value="SUD90021.1"/>
    <property type="molecule type" value="Genomic_DNA"/>
</dbReference>
<dbReference type="PANTHER" id="PTHR36508:SF1">
    <property type="entry name" value="PROTEIN SLYX"/>
    <property type="match status" value="1"/>
</dbReference>
<dbReference type="Pfam" id="PF04102">
    <property type="entry name" value="SlyX"/>
    <property type="match status" value="1"/>
</dbReference>
<protein>
    <submittedName>
        <fullName evidence="2">SlyX</fullName>
    </submittedName>
</protein>
<organism evidence="2 3">
    <name type="scientific">Psychrobacter phenylpyruvicus</name>
    <dbReference type="NCBI Taxonomy" id="29432"/>
    <lineage>
        <taxon>Bacteria</taxon>
        <taxon>Pseudomonadati</taxon>
        <taxon>Pseudomonadota</taxon>
        <taxon>Gammaproteobacteria</taxon>
        <taxon>Moraxellales</taxon>
        <taxon>Moraxellaceae</taxon>
        <taxon>Psychrobacter</taxon>
    </lineage>
</organism>
<accession>A0A379LHT5</accession>
<sequence>MSNLAQNRGDNFDHLKQQIADLQSNVAYLELTVDSLDQVIAKQDKQIQDMQRQLQLLYVQLNRVSDSGIAPFDAASEVPPHY</sequence>
<dbReference type="Proteomes" id="UP000254123">
    <property type="component" value="Unassembled WGS sequence"/>
</dbReference>
<evidence type="ECO:0000313" key="2">
    <source>
        <dbReference type="EMBL" id="SUD90021.1"/>
    </source>
</evidence>
<dbReference type="InterPro" id="IPR007236">
    <property type="entry name" value="SlyX"/>
</dbReference>
<feature type="coiled-coil region" evidence="1">
    <location>
        <begin position="12"/>
        <end position="60"/>
    </location>
</feature>
<dbReference type="RefSeq" id="WP_028858992.1">
    <property type="nucleotide sequence ID" value="NZ_CAJHAQ010000001.1"/>
</dbReference>
<keyword evidence="1" id="KW-0175">Coiled coil</keyword>
<dbReference type="PANTHER" id="PTHR36508">
    <property type="entry name" value="PROTEIN SLYX"/>
    <property type="match status" value="1"/>
</dbReference>
<dbReference type="AlphaFoldDB" id="A0A379LHT5"/>
<evidence type="ECO:0000313" key="3">
    <source>
        <dbReference type="Proteomes" id="UP000254123"/>
    </source>
</evidence>
<keyword evidence="3" id="KW-1185">Reference proteome</keyword>
<dbReference type="STRING" id="1123034.GCA_000685805_01475"/>
<evidence type="ECO:0000256" key="1">
    <source>
        <dbReference type="SAM" id="Coils"/>
    </source>
</evidence>
<name>A0A379LHT5_9GAMM</name>